<protein>
    <recommendedName>
        <fullName evidence="4">Secreted protein</fullName>
    </recommendedName>
</protein>
<keyword evidence="1" id="KW-0812">Transmembrane</keyword>
<gene>
    <name evidence="2" type="ORF">ElyMa_000921500</name>
</gene>
<dbReference type="EMBL" id="BMAT01001877">
    <property type="protein sequence ID" value="GFR94544.1"/>
    <property type="molecule type" value="Genomic_DNA"/>
</dbReference>
<keyword evidence="1" id="KW-1133">Transmembrane helix</keyword>
<organism evidence="2 3">
    <name type="scientific">Elysia marginata</name>
    <dbReference type="NCBI Taxonomy" id="1093978"/>
    <lineage>
        <taxon>Eukaryota</taxon>
        <taxon>Metazoa</taxon>
        <taxon>Spiralia</taxon>
        <taxon>Lophotrochozoa</taxon>
        <taxon>Mollusca</taxon>
        <taxon>Gastropoda</taxon>
        <taxon>Heterobranchia</taxon>
        <taxon>Euthyneura</taxon>
        <taxon>Panpulmonata</taxon>
        <taxon>Sacoglossa</taxon>
        <taxon>Placobranchoidea</taxon>
        <taxon>Plakobranchidae</taxon>
        <taxon>Elysia</taxon>
    </lineage>
</organism>
<name>A0AAV4HA00_9GAST</name>
<feature type="transmembrane region" description="Helical" evidence="1">
    <location>
        <begin position="6"/>
        <end position="24"/>
    </location>
</feature>
<evidence type="ECO:0000313" key="3">
    <source>
        <dbReference type="Proteomes" id="UP000762676"/>
    </source>
</evidence>
<accession>A0AAV4HA00</accession>
<sequence>MLVVVEVVVVVVVVVAVVVYRFGLNTIGSYKSSVDVVFCHWVVLVLHAISSEREIQVCPSRPPPPPYSSIFSSPEASLVTKLDLQIWTRSRTRSEITCHKQGFGGPESYVLD</sequence>
<evidence type="ECO:0000313" key="2">
    <source>
        <dbReference type="EMBL" id="GFR94544.1"/>
    </source>
</evidence>
<dbReference type="Proteomes" id="UP000762676">
    <property type="component" value="Unassembled WGS sequence"/>
</dbReference>
<evidence type="ECO:0008006" key="4">
    <source>
        <dbReference type="Google" id="ProtNLM"/>
    </source>
</evidence>
<comment type="caution">
    <text evidence="2">The sequence shown here is derived from an EMBL/GenBank/DDBJ whole genome shotgun (WGS) entry which is preliminary data.</text>
</comment>
<proteinExistence type="predicted"/>
<keyword evidence="3" id="KW-1185">Reference proteome</keyword>
<reference evidence="2 3" key="1">
    <citation type="journal article" date="2021" name="Elife">
        <title>Chloroplast acquisition without the gene transfer in kleptoplastic sea slugs, Plakobranchus ocellatus.</title>
        <authorList>
            <person name="Maeda T."/>
            <person name="Takahashi S."/>
            <person name="Yoshida T."/>
            <person name="Shimamura S."/>
            <person name="Takaki Y."/>
            <person name="Nagai Y."/>
            <person name="Toyoda A."/>
            <person name="Suzuki Y."/>
            <person name="Arimoto A."/>
            <person name="Ishii H."/>
            <person name="Satoh N."/>
            <person name="Nishiyama T."/>
            <person name="Hasebe M."/>
            <person name="Maruyama T."/>
            <person name="Minagawa J."/>
            <person name="Obokata J."/>
            <person name="Shigenobu S."/>
        </authorList>
    </citation>
    <scope>NUCLEOTIDE SEQUENCE [LARGE SCALE GENOMIC DNA]</scope>
</reference>
<evidence type="ECO:0000256" key="1">
    <source>
        <dbReference type="SAM" id="Phobius"/>
    </source>
</evidence>
<keyword evidence="1" id="KW-0472">Membrane</keyword>
<dbReference type="AlphaFoldDB" id="A0AAV4HA00"/>